<keyword evidence="3" id="KW-0645">Protease</keyword>
<dbReference type="InterPro" id="IPR000587">
    <property type="entry name" value="Creatinase_N"/>
</dbReference>
<dbReference type="Gene3D" id="3.40.350.10">
    <property type="entry name" value="Creatinase/prolidase N-terminal domain"/>
    <property type="match status" value="1"/>
</dbReference>
<dbReference type="Pfam" id="PF00557">
    <property type="entry name" value="Peptidase_M24"/>
    <property type="match status" value="1"/>
</dbReference>
<feature type="domain" description="Peptidase M24" evidence="1">
    <location>
        <begin position="156"/>
        <end position="360"/>
    </location>
</feature>
<dbReference type="SUPFAM" id="SSF55920">
    <property type="entry name" value="Creatinase/aminopeptidase"/>
    <property type="match status" value="1"/>
</dbReference>
<feature type="domain" description="Creatinase N-terminal" evidence="2">
    <location>
        <begin position="19"/>
        <end position="148"/>
    </location>
</feature>
<evidence type="ECO:0000259" key="1">
    <source>
        <dbReference type="Pfam" id="PF00557"/>
    </source>
</evidence>
<sequence>MTTASNRPAPIGEEERKGRISRLRAAMEAAGTDAVLVGPTTSLTYFTGLVWHPSERLVGALITADRLTYIAPAFEVSKIETLERIEGDIAAWEEHENAAALVARLLGRQQTLALDDALPFFVYSALARQIAPERLTDGGPMISALRAVKSPAEIALMQYAMDATLEVHRRVHALIEPGIRASEVVRFIEETHRALCGSGSTFAICSFGAATSLPHGVDYDQTYAEGDIILVDTGTIVGGYQSDMTRTYVKSEPSAEFARIWAIEREAQQAVFDAAKPGVTAETLDDAARRIIAAHGLGPDYKLPGLPHRAGHGLGMDIHEAPFIVRGNTTPLVPGMCFSNEPMIVVPDAFGVRLEDIIHMGDSGPIWFTQPGKSPTEPFA</sequence>
<keyword evidence="4" id="KW-1185">Reference proteome</keyword>
<gene>
    <name evidence="3" type="ORF">GGR30_001989</name>
</gene>
<dbReference type="InterPro" id="IPR000994">
    <property type="entry name" value="Pept_M24"/>
</dbReference>
<proteinExistence type="predicted"/>
<dbReference type="InterPro" id="IPR036005">
    <property type="entry name" value="Creatinase/aminopeptidase-like"/>
</dbReference>
<name>A0A7W6KLG9_9HYPH</name>
<dbReference type="PANTHER" id="PTHR46112:SF3">
    <property type="entry name" value="AMINOPEPTIDASE YPDF"/>
    <property type="match status" value="1"/>
</dbReference>
<evidence type="ECO:0000313" key="4">
    <source>
        <dbReference type="Proteomes" id="UP000530571"/>
    </source>
</evidence>
<dbReference type="EC" id="3.4.13.9" evidence="3"/>
<dbReference type="Gene3D" id="3.90.230.10">
    <property type="entry name" value="Creatinase/methionine aminopeptidase superfamily"/>
    <property type="match status" value="1"/>
</dbReference>
<evidence type="ECO:0000259" key="2">
    <source>
        <dbReference type="Pfam" id="PF01321"/>
    </source>
</evidence>
<evidence type="ECO:0000313" key="3">
    <source>
        <dbReference type="EMBL" id="MBB4122063.1"/>
    </source>
</evidence>
<dbReference type="InterPro" id="IPR029149">
    <property type="entry name" value="Creatin/AminoP/Spt16_N"/>
</dbReference>
<keyword evidence="3" id="KW-0378">Hydrolase</keyword>
<dbReference type="InterPro" id="IPR050659">
    <property type="entry name" value="Peptidase_M24B"/>
</dbReference>
<reference evidence="3 4" key="1">
    <citation type="submission" date="2020-08" db="EMBL/GenBank/DDBJ databases">
        <title>Genomic Encyclopedia of Type Strains, Phase IV (KMG-IV): sequencing the most valuable type-strain genomes for metagenomic binning, comparative biology and taxonomic classification.</title>
        <authorList>
            <person name="Goeker M."/>
        </authorList>
    </citation>
    <scope>NUCLEOTIDE SEQUENCE [LARGE SCALE GENOMIC DNA]</scope>
    <source>
        <strain evidence="3 4">DSM 28101</strain>
    </source>
</reference>
<keyword evidence="3" id="KW-0224">Dipeptidase</keyword>
<dbReference type="PANTHER" id="PTHR46112">
    <property type="entry name" value="AMINOPEPTIDASE"/>
    <property type="match status" value="1"/>
</dbReference>
<dbReference type="EMBL" id="JACIDZ010000005">
    <property type="protein sequence ID" value="MBB4122063.1"/>
    <property type="molecule type" value="Genomic_DNA"/>
</dbReference>
<dbReference type="Proteomes" id="UP000530571">
    <property type="component" value="Unassembled WGS sequence"/>
</dbReference>
<dbReference type="AlphaFoldDB" id="A0A7W6KLG9"/>
<accession>A0A7W6KLG9</accession>
<dbReference type="GO" id="GO:0102009">
    <property type="term" value="F:proline dipeptidase activity"/>
    <property type="evidence" value="ECO:0007669"/>
    <property type="project" value="UniProtKB-EC"/>
</dbReference>
<dbReference type="Pfam" id="PF01321">
    <property type="entry name" value="Creatinase_N"/>
    <property type="match status" value="1"/>
</dbReference>
<organism evidence="3 4">
    <name type="scientific">Martelella radicis</name>
    <dbReference type="NCBI Taxonomy" id="1397476"/>
    <lineage>
        <taxon>Bacteria</taxon>
        <taxon>Pseudomonadati</taxon>
        <taxon>Pseudomonadota</taxon>
        <taxon>Alphaproteobacteria</taxon>
        <taxon>Hyphomicrobiales</taxon>
        <taxon>Aurantimonadaceae</taxon>
        <taxon>Martelella</taxon>
    </lineage>
</organism>
<protein>
    <submittedName>
        <fullName evidence="3">Xaa-Pro dipeptidase</fullName>
        <ecNumber evidence="3">3.4.13.9</ecNumber>
    </submittedName>
</protein>
<dbReference type="SUPFAM" id="SSF53092">
    <property type="entry name" value="Creatinase/prolidase N-terminal domain"/>
    <property type="match status" value="1"/>
</dbReference>
<comment type="caution">
    <text evidence="3">The sequence shown here is derived from an EMBL/GenBank/DDBJ whole genome shotgun (WGS) entry which is preliminary data.</text>
</comment>